<keyword evidence="5" id="KW-1185">Reference proteome</keyword>
<feature type="transmembrane region" description="Helical" evidence="3">
    <location>
        <begin position="150"/>
        <end position="170"/>
    </location>
</feature>
<evidence type="ECO:0000256" key="1">
    <source>
        <dbReference type="ARBA" id="ARBA00005189"/>
    </source>
</evidence>
<evidence type="ECO:0000313" key="5">
    <source>
        <dbReference type="Proteomes" id="UP000784294"/>
    </source>
</evidence>
<evidence type="ECO:0008006" key="6">
    <source>
        <dbReference type="Google" id="ProtNLM"/>
    </source>
</evidence>
<comment type="pathway">
    <text evidence="1">Lipid metabolism.</text>
</comment>
<dbReference type="Proteomes" id="UP000784294">
    <property type="component" value="Unassembled WGS sequence"/>
</dbReference>
<dbReference type="OrthoDB" id="7663182at2759"/>
<feature type="transmembrane region" description="Helical" evidence="3">
    <location>
        <begin position="33"/>
        <end position="50"/>
    </location>
</feature>
<dbReference type="PANTHER" id="PTHR13906">
    <property type="entry name" value="PORCUPINE"/>
    <property type="match status" value="1"/>
</dbReference>
<dbReference type="GO" id="GO:0044233">
    <property type="term" value="C:mitochondria-associated endoplasmic reticulum membrane contact site"/>
    <property type="evidence" value="ECO:0007669"/>
    <property type="project" value="TreeGrafter"/>
</dbReference>
<sequence length="269" mass="31299">MTLDDLIYVISLLISLLCGPLICYARGNSKKPVSFLFVGISLFTLSLRSLDSLYFSEYLKKGKLIFFIGFRFIHIASFIWCFGYLGYFRTSYLFGHEIPTPHTNALQLLLTLRLIGLGFELHDSWLILSKLEKMDRKCAEWPELKLREKFCCISLNVFDIFCYSYCYIGLFTDMCEWPLGAQEPSNAPLQSRLQEASLFGIYVRTDEFFLQPFFYRFFYMFIMFVIFRARIYSAWKMSEAVCISARLGIYPSVSQPRSGAGPTRLDELE</sequence>
<evidence type="ECO:0000256" key="3">
    <source>
        <dbReference type="SAM" id="Phobius"/>
    </source>
</evidence>
<proteinExistence type="inferred from homology"/>
<dbReference type="GO" id="GO:0071617">
    <property type="term" value="F:lysophospholipid acyltransferase activity"/>
    <property type="evidence" value="ECO:0007669"/>
    <property type="project" value="TreeGrafter"/>
</dbReference>
<keyword evidence="3" id="KW-0812">Transmembrane</keyword>
<keyword evidence="3" id="KW-1133">Transmembrane helix</keyword>
<name>A0A3S4ZPF6_9PLAT</name>
<feature type="transmembrane region" description="Helical" evidence="3">
    <location>
        <begin position="208"/>
        <end position="227"/>
    </location>
</feature>
<reference evidence="4" key="1">
    <citation type="submission" date="2018-11" db="EMBL/GenBank/DDBJ databases">
        <authorList>
            <consortium name="Pathogen Informatics"/>
        </authorList>
    </citation>
    <scope>NUCLEOTIDE SEQUENCE</scope>
</reference>
<feature type="non-terminal residue" evidence="4">
    <location>
        <position position="269"/>
    </location>
</feature>
<dbReference type="EMBL" id="CAAALY010029007">
    <property type="protein sequence ID" value="VEL16575.1"/>
    <property type="molecule type" value="Genomic_DNA"/>
</dbReference>
<dbReference type="GO" id="GO:0030258">
    <property type="term" value="P:lipid modification"/>
    <property type="evidence" value="ECO:0007669"/>
    <property type="project" value="TreeGrafter"/>
</dbReference>
<evidence type="ECO:0000313" key="4">
    <source>
        <dbReference type="EMBL" id="VEL16575.1"/>
    </source>
</evidence>
<protein>
    <recommendedName>
        <fullName evidence="6">Lysophospholipid acyltransferase 7</fullName>
    </recommendedName>
</protein>
<evidence type="ECO:0000256" key="2">
    <source>
        <dbReference type="ARBA" id="ARBA00010323"/>
    </source>
</evidence>
<accession>A0A3S4ZPF6</accession>
<gene>
    <name evidence="4" type="ORF">PXEA_LOCUS10015</name>
</gene>
<comment type="caution">
    <text evidence="4">The sequence shown here is derived from an EMBL/GenBank/DDBJ whole genome shotgun (WGS) entry which is preliminary data.</text>
</comment>
<dbReference type="GO" id="GO:0006661">
    <property type="term" value="P:phosphatidylinositol biosynthetic process"/>
    <property type="evidence" value="ECO:0007669"/>
    <property type="project" value="TreeGrafter"/>
</dbReference>
<feature type="transmembrane region" description="Helical" evidence="3">
    <location>
        <begin position="62"/>
        <end position="85"/>
    </location>
</feature>
<dbReference type="AlphaFoldDB" id="A0A3S4ZPF6"/>
<dbReference type="PANTHER" id="PTHR13906:SF16">
    <property type="entry name" value="LYSOPHOSPHOLIPID ACYLTRANSFERASE 7"/>
    <property type="match status" value="1"/>
</dbReference>
<feature type="transmembrane region" description="Helical" evidence="3">
    <location>
        <begin position="7"/>
        <end position="27"/>
    </location>
</feature>
<keyword evidence="3" id="KW-0472">Membrane</keyword>
<comment type="similarity">
    <text evidence="2">Belongs to the membrane-bound acyltransferase family.</text>
</comment>
<dbReference type="GO" id="GO:0016020">
    <property type="term" value="C:membrane"/>
    <property type="evidence" value="ECO:0007669"/>
    <property type="project" value="TreeGrafter"/>
</dbReference>
<organism evidence="4 5">
    <name type="scientific">Protopolystoma xenopodis</name>
    <dbReference type="NCBI Taxonomy" id="117903"/>
    <lineage>
        <taxon>Eukaryota</taxon>
        <taxon>Metazoa</taxon>
        <taxon>Spiralia</taxon>
        <taxon>Lophotrochozoa</taxon>
        <taxon>Platyhelminthes</taxon>
        <taxon>Monogenea</taxon>
        <taxon>Polyopisthocotylea</taxon>
        <taxon>Polystomatidea</taxon>
        <taxon>Polystomatidae</taxon>
        <taxon>Protopolystoma</taxon>
    </lineage>
</organism>
<dbReference type="InterPro" id="IPR049941">
    <property type="entry name" value="LPLAT_7/PORCN-like"/>
</dbReference>